<dbReference type="AlphaFoldDB" id="A0A8S9PV60"/>
<comment type="caution">
    <text evidence="2">The sequence shown here is derived from an EMBL/GenBank/DDBJ whole genome shotgun (WGS) entry which is preliminary data.</text>
</comment>
<accession>A0A8S9PV60</accession>
<feature type="compositionally biased region" description="Basic and acidic residues" evidence="1">
    <location>
        <begin position="12"/>
        <end position="21"/>
    </location>
</feature>
<evidence type="ECO:0000256" key="1">
    <source>
        <dbReference type="SAM" id="MobiDB-lite"/>
    </source>
</evidence>
<protein>
    <submittedName>
        <fullName evidence="2">Uncharacterized protein</fullName>
    </submittedName>
</protein>
<evidence type="ECO:0000313" key="3">
    <source>
        <dbReference type="Proteomes" id="UP000712600"/>
    </source>
</evidence>
<proteinExistence type="predicted"/>
<organism evidence="2 3">
    <name type="scientific">Brassica cretica</name>
    <name type="common">Mustard</name>
    <dbReference type="NCBI Taxonomy" id="69181"/>
    <lineage>
        <taxon>Eukaryota</taxon>
        <taxon>Viridiplantae</taxon>
        <taxon>Streptophyta</taxon>
        <taxon>Embryophyta</taxon>
        <taxon>Tracheophyta</taxon>
        <taxon>Spermatophyta</taxon>
        <taxon>Magnoliopsida</taxon>
        <taxon>eudicotyledons</taxon>
        <taxon>Gunneridae</taxon>
        <taxon>Pentapetalae</taxon>
        <taxon>rosids</taxon>
        <taxon>malvids</taxon>
        <taxon>Brassicales</taxon>
        <taxon>Brassicaceae</taxon>
        <taxon>Brassiceae</taxon>
        <taxon>Brassica</taxon>
    </lineage>
</organism>
<sequence length="100" mass="11064">MGKSGSNPWSINERDGDDPARHMASGTEMIQLAIWRAGLGRTSSPYGERRFKKDEVLNGRQHSQVLIFNLQNFFSVDSLINVCGQFSNHVVAIPTASDLS</sequence>
<feature type="region of interest" description="Disordered" evidence="1">
    <location>
        <begin position="1"/>
        <end position="23"/>
    </location>
</feature>
<evidence type="ECO:0000313" key="2">
    <source>
        <dbReference type="EMBL" id="KAF3525234.1"/>
    </source>
</evidence>
<name>A0A8S9PV60_BRACR</name>
<reference evidence="2" key="1">
    <citation type="submission" date="2019-12" db="EMBL/GenBank/DDBJ databases">
        <title>Genome sequencing and annotation of Brassica cretica.</title>
        <authorList>
            <person name="Studholme D.J."/>
            <person name="Sarris P."/>
        </authorList>
    </citation>
    <scope>NUCLEOTIDE SEQUENCE</scope>
    <source>
        <strain evidence="2">PFS-109/04</strain>
        <tissue evidence="2">Leaf</tissue>
    </source>
</reference>
<dbReference type="Proteomes" id="UP000712600">
    <property type="component" value="Unassembled WGS sequence"/>
</dbReference>
<gene>
    <name evidence="2" type="ORF">F2Q69_00047917</name>
</gene>
<feature type="compositionally biased region" description="Polar residues" evidence="1">
    <location>
        <begin position="1"/>
        <end position="10"/>
    </location>
</feature>
<dbReference type="EMBL" id="QGKX02001347">
    <property type="protein sequence ID" value="KAF3525234.1"/>
    <property type="molecule type" value="Genomic_DNA"/>
</dbReference>